<evidence type="ECO:0000313" key="1">
    <source>
        <dbReference type="EMBL" id="KAI9901885.1"/>
    </source>
</evidence>
<keyword evidence="2" id="KW-1185">Reference proteome</keyword>
<protein>
    <submittedName>
        <fullName evidence="1">Uncharacterized protein</fullName>
    </submittedName>
</protein>
<accession>A0ACC0V5Y1</accession>
<proteinExistence type="predicted"/>
<dbReference type="Proteomes" id="UP001163324">
    <property type="component" value="Chromosome 3"/>
</dbReference>
<organism evidence="1 2">
    <name type="scientific">Trichothecium roseum</name>
    <dbReference type="NCBI Taxonomy" id="47278"/>
    <lineage>
        <taxon>Eukaryota</taxon>
        <taxon>Fungi</taxon>
        <taxon>Dikarya</taxon>
        <taxon>Ascomycota</taxon>
        <taxon>Pezizomycotina</taxon>
        <taxon>Sordariomycetes</taxon>
        <taxon>Hypocreomycetidae</taxon>
        <taxon>Hypocreales</taxon>
        <taxon>Hypocreales incertae sedis</taxon>
        <taxon>Trichothecium</taxon>
    </lineage>
</organism>
<name>A0ACC0V5Y1_9HYPO</name>
<gene>
    <name evidence="1" type="ORF">N3K66_003702</name>
</gene>
<evidence type="ECO:0000313" key="2">
    <source>
        <dbReference type="Proteomes" id="UP001163324"/>
    </source>
</evidence>
<comment type="caution">
    <text evidence="1">The sequence shown here is derived from an EMBL/GenBank/DDBJ whole genome shotgun (WGS) entry which is preliminary data.</text>
</comment>
<sequence length="244" mass="26847">MASEDGQAQRQSRDVESTAGGMVRRQSTASSADGDGTGSRVSSSNSSIMGEDVHADVDEWGPQHPCFPHMNPHVPLDSPEYLATRIIRVKRDWMVEGDLAPTFSNLYPEILDPAGLPEQEFRRIIEKINGDVISIFNPYGGRNMLDAILGVATGWLWDDFGLTSAKSRLDKLEKWIETWNQTMVKNFSPNDAYMIPRIISLRQTGYMTLDIQIPDPEIQAAPSTTGPGESASVLPMTPNAAINV</sequence>
<dbReference type="EMBL" id="CM047942">
    <property type="protein sequence ID" value="KAI9901885.1"/>
    <property type="molecule type" value="Genomic_DNA"/>
</dbReference>
<reference evidence="1" key="1">
    <citation type="submission" date="2022-10" db="EMBL/GenBank/DDBJ databases">
        <title>Complete Genome of Trichothecium roseum strain YXFP-22015, a Plant Pathogen Isolated from Citrus.</title>
        <authorList>
            <person name="Wang Y."/>
            <person name="Zhu L."/>
        </authorList>
    </citation>
    <scope>NUCLEOTIDE SEQUENCE</scope>
    <source>
        <strain evidence="1">YXFP-22015</strain>
    </source>
</reference>